<keyword evidence="2" id="KW-1185">Reference proteome</keyword>
<reference evidence="2" key="1">
    <citation type="journal article" date="2013" name="Genome Biol.">
        <title>Reference genomes and transcriptomes of Nicotiana sylvestris and Nicotiana tomentosiformis.</title>
        <authorList>
            <person name="Sierro N."/>
            <person name="Battey J.N."/>
            <person name="Ouadi S."/>
            <person name="Bovet L."/>
            <person name="Goepfert S."/>
            <person name="Bakaher N."/>
            <person name="Peitsch M.C."/>
            <person name="Ivanov N.V."/>
        </authorList>
    </citation>
    <scope>NUCLEOTIDE SEQUENCE [LARGE SCALE GENOMIC DNA]</scope>
</reference>
<evidence type="ECO:0000256" key="1">
    <source>
        <dbReference type="SAM" id="MobiDB-lite"/>
    </source>
</evidence>
<evidence type="ECO:0000313" key="3">
    <source>
        <dbReference type="RefSeq" id="XP_009791187.1"/>
    </source>
</evidence>
<name>A0A1U7XGI6_NICSY</name>
<organism evidence="2 3">
    <name type="scientific">Nicotiana sylvestris</name>
    <name type="common">Wood tobacco</name>
    <name type="synonym">South American tobacco</name>
    <dbReference type="NCBI Taxonomy" id="4096"/>
    <lineage>
        <taxon>Eukaryota</taxon>
        <taxon>Viridiplantae</taxon>
        <taxon>Streptophyta</taxon>
        <taxon>Embryophyta</taxon>
        <taxon>Tracheophyta</taxon>
        <taxon>Spermatophyta</taxon>
        <taxon>Magnoliopsida</taxon>
        <taxon>eudicotyledons</taxon>
        <taxon>Gunneridae</taxon>
        <taxon>Pentapetalae</taxon>
        <taxon>asterids</taxon>
        <taxon>lamiids</taxon>
        <taxon>Solanales</taxon>
        <taxon>Solanaceae</taxon>
        <taxon>Nicotianoideae</taxon>
        <taxon>Nicotianeae</taxon>
        <taxon>Nicotiana</taxon>
    </lineage>
</organism>
<reference evidence="3" key="2">
    <citation type="submission" date="2025-08" db="UniProtKB">
        <authorList>
            <consortium name="RefSeq"/>
        </authorList>
    </citation>
    <scope>IDENTIFICATION</scope>
    <source>
        <tissue evidence="3">Leaf</tissue>
    </source>
</reference>
<dbReference type="GeneID" id="104238512"/>
<feature type="region of interest" description="Disordered" evidence="1">
    <location>
        <begin position="103"/>
        <end position="130"/>
    </location>
</feature>
<dbReference type="KEGG" id="nsy:104238512"/>
<dbReference type="AlphaFoldDB" id="A0A1U7XGI6"/>
<feature type="compositionally biased region" description="Polar residues" evidence="1">
    <location>
        <begin position="109"/>
        <end position="119"/>
    </location>
</feature>
<dbReference type="Proteomes" id="UP000189701">
    <property type="component" value="Unplaced"/>
</dbReference>
<gene>
    <name evidence="3" type="primary">LOC104238512</name>
</gene>
<dbReference type="RefSeq" id="XP_009791187.1">
    <property type="nucleotide sequence ID" value="XM_009792885.1"/>
</dbReference>
<proteinExistence type="predicted"/>
<accession>A0A1U7XGI6</accession>
<evidence type="ECO:0000313" key="2">
    <source>
        <dbReference type="Proteomes" id="UP000189701"/>
    </source>
</evidence>
<protein>
    <submittedName>
        <fullName evidence="3">Uncharacterized protein LOC104238512</fullName>
    </submittedName>
</protein>
<sequence length="211" mass="23627">MVELLDLVLELGKEEMREKKLKEKKERKKGCCLLFFHFIFLPLVLAIEHSLSLLSNDLCFLPLKHTKTTLSSTKTSKTQLKTAPKTTKNQLLSSTRKYLKPAQIPPQKCSKNSHQTVPKNTPKAAPKPAKNSHQFIDFARSQVAIFRRGSVAGSKFQSVARLSVAVSFGARSFAYVANSAIKEKKCLRLQYGAKMGLFINQIGEAFMAILE</sequence>